<proteinExistence type="predicted"/>
<protein>
    <submittedName>
        <fullName evidence="1">Leucine rich repeat containing 28</fullName>
    </submittedName>
</protein>
<dbReference type="InterPro" id="IPR032675">
    <property type="entry name" value="LRR_dom_sf"/>
</dbReference>
<dbReference type="Ensembl" id="ENSUAMT00000002981.1">
    <property type="protein sequence ID" value="ENSUAMP00000002619.1"/>
    <property type="gene ID" value="ENSUAMG00000002382.1"/>
</dbReference>
<name>A0A452QD34_URSAM</name>
<reference evidence="2" key="1">
    <citation type="submission" date="2016-06" db="EMBL/GenBank/DDBJ databases">
        <title>De novo assembly and RNA-Seq shows season-dependent expression and editing in black bear kidneys.</title>
        <authorList>
            <person name="Korstanje R."/>
            <person name="Srivastava A."/>
            <person name="Sarsani V.K."/>
            <person name="Sheehan S.M."/>
            <person name="Seger R.L."/>
            <person name="Barter M.E."/>
            <person name="Lindqvist C."/>
            <person name="Brody L.C."/>
            <person name="Mullikin J.C."/>
        </authorList>
    </citation>
    <scope>NUCLEOTIDE SEQUENCE [LARGE SCALE GENOMIC DNA]</scope>
</reference>
<organism evidence="1 2">
    <name type="scientific">Ursus americanus</name>
    <name type="common">American black bear</name>
    <name type="synonym">Euarctos americanus</name>
    <dbReference type="NCBI Taxonomy" id="9643"/>
    <lineage>
        <taxon>Eukaryota</taxon>
        <taxon>Metazoa</taxon>
        <taxon>Chordata</taxon>
        <taxon>Craniata</taxon>
        <taxon>Vertebrata</taxon>
        <taxon>Euteleostomi</taxon>
        <taxon>Mammalia</taxon>
        <taxon>Eutheria</taxon>
        <taxon>Laurasiatheria</taxon>
        <taxon>Carnivora</taxon>
        <taxon>Caniformia</taxon>
        <taxon>Ursidae</taxon>
        <taxon>Ursus</taxon>
    </lineage>
</organism>
<dbReference type="SUPFAM" id="SSF52058">
    <property type="entry name" value="L domain-like"/>
    <property type="match status" value="1"/>
</dbReference>
<dbReference type="AlphaFoldDB" id="A0A452QD34"/>
<sequence length="274" mass="31024">MASELCKTISVARLEKHKNLFLNYRNLHHFPLELLKDEGLQYLERLYMKRNSLTTLPENLAQKLPNLVELGWRFEGAADTRHFYQSFANFTREASPVPFSAVPHRGPQSSMVRATPSLPAAQPQRALHGWKPSRISAPRCGAPIQVSEVKLLSFSSGQLTVFLPAEVKAIGTENDHVLPLQELAMRRLHHTYHSFLKDLNFLSPISLPRSLLELLHCPLGHCHRCSEPMFTIVYPKLFPLRETPMAGLHQGRTAVSFVAYCCSTQCLQTFDLLS</sequence>
<dbReference type="Proteomes" id="UP000291022">
    <property type="component" value="Unassembled WGS sequence"/>
</dbReference>
<reference evidence="1" key="2">
    <citation type="submission" date="2025-08" db="UniProtKB">
        <authorList>
            <consortium name="Ensembl"/>
        </authorList>
    </citation>
    <scope>IDENTIFICATION</scope>
</reference>
<dbReference type="Gene3D" id="3.80.10.10">
    <property type="entry name" value="Ribonuclease Inhibitor"/>
    <property type="match status" value="1"/>
</dbReference>
<dbReference type="GeneTree" id="ENSGT00940000157771"/>
<keyword evidence="2" id="KW-1185">Reference proteome</keyword>
<reference evidence="1" key="3">
    <citation type="submission" date="2025-09" db="UniProtKB">
        <authorList>
            <consortium name="Ensembl"/>
        </authorList>
    </citation>
    <scope>IDENTIFICATION</scope>
</reference>
<evidence type="ECO:0000313" key="2">
    <source>
        <dbReference type="Proteomes" id="UP000291022"/>
    </source>
</evidence>
<gene>
    <name evidence="1" type="primary">LRRC28</name>
</gene>
<evidence type="ECO:0000313" key="1">
    <source>
        <dbReference type="Ensembl" id="ENSUAMP00000002619.1"/>
    </source>
</evidence>
<accession>A0A452QD34</accession>